<dbReference type="STRING" id="1192034.CAP_1538"/>
<dbReference type="InterPro" id="IPR012433">
    <property type="entry name" value="Imm11"/>
</dbReference>
<feature type="domain" description="Immunity MXAN-0049 protein" evidence="1">
    <location>
        <begin position="39"/>
        <end position="185"/>
    </location>
</feature>
<keyword evidence="3" id="KW-1185">Reference proteome</keyword>
<dbReference type="OrthoDB" id="5505724at2"/>
<dbReference type="Pfam" id="PF07791">
    <property type="entry name" value="Imm11"/>
    <property type="match status" value="1"/>
</dbReference>
<protein>
    <recommendedName>
        <fullName evidence="1">Immunity MXAN-0049 protein domain-containing protein</fullName>
    </recommendedName>
</protein>
<evidence type="ECO:0000313" key="2">
    <source>
        <dbReference type="EMBL" id="EYF06841.1"/>
    </source>
</evidence>
<comment type="caution">
    <text evidence="2">The sequence shown here is derived from an EMBL/GenBank/DDBJ whole genome shotgun (WGS) entry which is preliminary data.</text>
</comment>
<gene>
    <name evidence="2" type="ORF">CAP_1538</name>
</gene>
<reference evidence="2 3" key="1">
    <citation type="submission" date="2013-05" db="EMBL/GenBank/DDBJ databases">
        <title>Genome assembly of Chondromyces apiculatus DSM 436.</title>
        <authorList>
            <person name="Sharma G."/>
            <person name="Khatri I."/>
            <person name="Kaur C."/>
            <person name="Mayilraj S."/>
            <person name="Subramanian S."/>
        </authorList>
    </citation>
    <scope>NUCLEOTIDE SEQUENCE [LARGE SCALE GENOMIC DNA]</scope>
    <source>
        <strain evidence="2 3">DSM 436</strain>
    </source>
</reference>
<dbReference type="RefSeq" id="WP_044239226.1">
    <property type="nucleotide sequence ID" value="NZ_ASRX01000014.1"/>
</dbReference>
<proteinExistence type="predicted"/>
<accession>A0A017TDZ8</accession>
<evidence type="ECO:0000259" key="1">
    <source>
        <dbReference type="Pfam" id="PF07791"/>
    </source>
</evidence>
<evidence type="ECO:0000313" key="3">
    <source>
        <dbReference type="Proteomes" id="UP000019678"/>
    </source>
</evidence>
<dbReference type="AlphaFoldDB" id="A0A017TDZ8"/>
<dbReference type="EMBL" id="ASRX01000014">
    <property type="protein sequence ID" value="EYF06841.1"/>
    <property type="molecule type" value="Genomic_DNA"/>
</dbReference>
<organism evidence="2 3">
    <name type="scientific">Chondromyces apiculatus DSM 436</name>
    <dbReference type="NCBI Taxonomy" id="1192034"/>
    <lineage>
        <taxon>Bacteria</taxon>
        <taxon>Pseudomonadati</taxon>
        <taxon>Myxococcota</taxon>
        <taxon>Polyangia</taxon>
        <taxon>Polyangiales</taxon>
        <taxon>Polyangiaceae</taxon>
        <taxon>Chondromyces</taxon>
    </lineage>
</organism>
<dbReference type="Proteomes" id="UP000019678">
    <property type="component" value="Unassembled WGS sequence"/>
</dbReference>
<dbReference type="eggNOG" id="ENOG5032AZB">
    <property type="taxonomic scope" value="Bacteria"/>
</dbReference>
<sequence length="193" mass="21454">MSFLLWRPGRSTDGICKILEIEGVEKSFELAEGVSRATGWPDDAQCQMDPNRPKDIALADSLLGAKLVVVSAKVKRALDDAHSKNVEFLPIKIINHKGRVASDEYFVLNPLEICDCIDVQQSNVEWNDLDPEAICACDALILKESAVPESLSVFRLKHWKNLIVIRRSLAESMLSQGLTGLNFLEPEEYMGLG</sequence>
<name>A0A017TDZ8_9BACT</name>